<dbReference type="Gene3D" id="3.30.565.10">
    <property type="entry name" value="Histidine kinase-like ATPase, C-terminal domain"/>
    <property type="match status" value="1"/>
</dbReference>
<feature type="transmembrane region" description="Helical" evidence="1">
    <location>
        <begin position="6"/>
        <end position="22"/>
    </location>
</feature>
<dbReference type="EMBL" id="NMTV01000045">
    <property type="protein sequence ID" value="PDX72554.1"/>
    <property type="molecule type" value="Genomic_DNA"/>
</dbReference>
<dbReference type="CDD" id="cd16935">
    <property type="entry name" value="HATPase_AgrC-ComD-like"/>
    <property type="match status" value="1"/>
</dbReference>
<comment type="caution">
    <text evidence="3">The sequence shown here is derived from an EMBL/GenBank/DDBJ whole genome shotgun (WGS) entry which is preliminary data.</text>
</comment>
<evidence type="ECO:0000313" key="4">
    <source>
        <dbReference type="Proteomes" id="UP000219901"/>
    </source>
</evidence>
<feature type="transmembrane region" description="Helical" evidence="1">
    <location>
        <begin position="160"/>
        <end position="178"/>
    </location>
</feature>
<dbReference type="InterPro" id="IPR032834">
    <property type="entry name" value="NatK-like_C"/>
</dbReference>
<dbReference type="Pfam" id="PF14501">
    <property type="entry name" value="HATPase_c_5"/>
    <property type="match status" value="1"/>
</dbReference>
<keyword evidence="1" id="KW-0472">Membrane</keyword>
<feature type="transmembrane region" description="Helical" evidence="1">
    <location>
        <begin position="57"/>
        <end position="76"/>
    </location>
</feature>
<accession>A0A2A7A076</accession>
<dbReference type="InterPro" id="IPR036890">
    <property type="entry name" value="HATPase_C_sf"/>
</dbReference>
<name>A0A2A7A076_9FIRM</name>
<feature type="domain" description="Sensor histidine kinase NatK-like C-terminal" evidence="2">
    <location>
        <begin position="321"/>
        <end position="421"/>
    </location>
</feature>
<protein>
    <recommendedName>
        <fullName evidence="2">Sensor histidine kinase NatK-like C-terminal domain-containing protein</fullName>
    </recommendedName>
</protein>
<evidence type="ECO:0000313" key="3">
    <source>
        <dbReference type="EMBL" id="PDX72554.1"/>
    </source>
</evidence>
<keyword evidence="1" id="KW-1133">Transmembrane helix</keyword>
<gene>
    <name evidence="3" type="ORF">CGS55_07160</name>
</gene>
<feature type="transmembrane region" description="Helical" evidence="1">
    <location>
        <begin position="119"/>
        <end position="140"/>
    </location>
</feature>
<dbReference type="SUPFAM" id="SSF55874">
    <property type="entry name" value="ATPase domain of HSP90 chaperone/DNA topoisomerase II/histidine kinase"/>
    <property type="match status" value="1"/>
</dbReference>
<keyword evidence="1" id="KW-0812">Transmembrane</keyword>
<feature type="transmembrane region" description="Helical" evidence="1">
    <location>
        <begin position="29"/>
        <end position="51"/>
    </location>
</feature>
<sequence length="430" mass="49244">MNEFLLVYVENLMCFFLFFVNFPRKKHFLLRFILSVGLGAAGVCLVGQLLAVSSLLVFIYYLIEFCMLMALFHFCFETSWEQALSCASAGRATQHLIYQILQLIALKFDPSAYLPSDSFLYFMGALLTYLPFCLVVYLVIPKKFDALDFDFETVEYRWSLALLSAVMVLTCVGITRLVKSSAVRPESTVIAESLYAIICCLLCMVMQFEIYQKARLTKEIEMVRMLWKKDSKQLAERKDTIEMINMKCHDIRHKLEDYHLPITDDEEKELKSLIRIYDQTYRTGSQTLDVLLADRALLCEKDHIQLSFLGDGSCLKFLTEADVYSLLGNALGNAVEAARRVEEEKRQISMIIRNSGDLVSISVTNYYHGQLHFEEELPVTTQPNAEDFHGYGMKSMQAIAEKYGGKLKVKAENGVFKLTIWLIDNSQQPT</sequence>
<evidence type="ECO:0000259" key="2">
    <source>
        <dbReference type="Pfam" id="PF14501"/>
    </source>
</evidence>
<dbReference type="Proteomes" id="UP000219901">
    <property type="component" value="Unassembled WGS sequence"/>
</dbReference>
<feature type="transmembrane region" description="Helical" evidence="1">
    <location>
        <begin position="190"/>
        <end position="208"/>
    </location>
</feature>
<proteinExistence type="predicted"/>
<dbReference type="RefSeq" id="WP_097783079.1">
    <property type="nucleotide sequence ID" value="NZ_NMTV01000045.1"/>
</dbReference>
<organism evidence="3 4">
    <name type="scientific">Faecalibacterium prausnitzii</name>
    <dbReference type="NCBI Taxonomy" id="853"/>
    <lineage>
        <taxon>Bacteria</taxon>
        <taxon>Bacillati</taxon>
        <taxon>Bacillota</taxon>
        <taxon>Clostridia</taxon>
        <taxon>Eubacteriales</taxon>
        <taxon>Oscillospiraceae</taxon>
        <taxon>Faecalibacterium</taxon>
    </lineage>
</organism>
<reference evidence="3 4" key="1">
    <citation type="journal article" date="2017" name="Front. Microbiol.">
        <title>New Insights into the Diversity of the Genus Faecalibacterium.</title>
        <authorList>
            <person name="Benevides L."/>
            <person name="Burman S."/>
            <person name="Martin R."/>
            <person name="Robert V."/>
            <person name="Thomas M."/>
            <person name="Miquel S."/>
            <person name="Chain F."/>
            <person name="Sokol H."/>
            <person name="Bermudez-Humaran L.G."/>
            <person name="Morrison M."/>
            <person name="Langella P."/>
            <person name="Azevedo V.A."/>
            <person name="Chatel J.M."/>
            <person name="Soares S."/>
        </authorList>
    </citation>
    <scope>NUCLEOTIDE SEQUENCE [LARGE SCALE GENOMIC DNA]</scope>
    <source>
        <strain evidence="3 4">CNCM I 4546</strain>
    </source>
</reference>
<evidence type="ECO:0000256" key="1">
    <source>
        <dbReference type="SAM" id="Phobius"/>
    </source>
</evidence>
<dbReference type="AlphaFoldDB" id="A0A2A7A076"/>